<feature type="domain" description="Rubrerythrin diiron-binding" evidence="6">
    <location>
        <begin position="18"/>
        <end position="154"/>
    </location>
</feature>
<evidence type="ECO:0000256" key="5">
    <source>
        <dbReference type="SAM" id="Phobius"/>
    </source>
</evidence>
<evidence type="ECO:0000256" key="3">
    <source>
        <dbReference type="ARBA" id="ARBA00022989"/>
    </source>
</evidence>
<reference evidence="7" key="1">
    <citation type="journal article" date="2015" name="Nature">
        <title>Complex archaea that bridge the gap between prokaryotes and eukaryotes.</title>
        <authorList>
            <person name="Spang A."/>
            <person name="Saw J.H."/>
            <person name="Jorgensen S.L."/>
            <person name="Zaremba-Niedzwiedzka K."/>
            <person name="Martijn J."/>
            <person name="Lind A.E."/>
            <person name="van Eijk R."/>
            <person name="Schleper C."/>
            <person name="Guy L."/>
            <person name="Ettema T.J."/>
        </authorList>
    </citation>
    <scope>NUCLEOTIDE SEQUENCE</scope>
</reference>
<evidence type="ECO:0000256" key="2">
    <source>
        <dbReference type="ARBA" id="ARBA00022692"/>
    </source>
</evidence>
<dbReference type="InterPro" id="IPR017040">
    <property type="entry name" value="UCP035918_rubreryth/DUF125"/>
</dbReference>
<dbReference type="AlphaFoldDB" id="A0A0F9CMA8"/>
<protein>
    <recommendedName>
        <fullName evidence="6">Rubrerythrin diiron-binding domain-containing protein</fullName>
    </recommendedName>
</protein>
<keyword evidence="4 5" id="KW-0472">Membrane</keyword>
<dbReference type="InterPro" id="IPR003251">
    <property type="entry name" value="Rr_diiron-bd_dom"/>
</dbReference>
<organism evidence="7">
    <name type="scientific">marine sediment metagenome</name>
    <dbReference type="NCBI Taxonomy" id="412755"/>
    <lineage>
        <taxon>unclassified sequences</taxon>
        <taxon>metagenomes</taxon>
        <taxon>ecological metagenomes</taxon>
    </lineage>
</organism>
<proteinExistence type="predicted"/>
<dbReference type="GO" id="GO:0012505">
    <property type="term" value="C:endomembrane system"/>
    <property type="evidence" value="ECO:0007669"/>
    <property type="project" value="UniProtKB-SubCell"/>
</dbReference>
<accession>A0A0F9CMA8</accession>
<dbReference type="InterPro" id="IPR012347">
    <property type="entry name" value="Ferritin-like"/>
</dbReference>
<dbReference type="GO" id="GO:0046872">
    <property type="term" value="F:metal ion binding"/>
    <property type="evidence" value="ECO:0007669"/>
    <property type="project" value="InterPro"/>
</dbReference>
<dbReference type="CDD" id="cd01045">
    <property type="entry name" value="Ferritin_like_AB"/>
    <property type="match status" value="1"/>
</dbReference>
<feature type="transmembrane region" description="Helical" evidence="5">
    <location>
        <begin position="249"/>
        <end position="268"/>
    </location>
</feature>
<gene>
    <name evidence="7" type="ORF">LCGC14_2307130</name>
</gene>
<dbReference type="GO" id="GO:0016491">
    <property type="term" value="F:oxidoreductase activity"/>
    <property type="evidence" value="ECO:0007669"/>
    <property type="project" value="InterPro"/>
</dbReference>
<feature type="transmembrane region" description="Helical" evidence="5">
    <location>
        <begin position="274"/>
        <end position="292"/>
    </location>
</feature>
<dbReference type="GO" id="GO:0030026">
    <property type="term" value="P:intracellular manganese ion homeostasis"/>
    <property type="evidence" value="ECO:0007669"/>
    <property type="project" value="InterPro"/>
</dbReference>
<dbReference type="Pfam" id="PF02915">
    <property type="entry name" value="Rubrerythrin"/>
    <property type="match status" value="1"/>
</dbReference>
<dbReference type="EMBL" id="LAZR01032663">
    <property type="protein sequence ID" value="KKL50274.1"/>
    <property type="molecule type" value="Genomic_DNA"/>
</dbReference>
<keyword evidence="2 5" id="KW-0812">Transmembrane</keyword>
<name>A0A0F9CMA8_9ZZZZ</name>
<evidence type="ECO:0000313" key="7">
    <source>
        <dbReference type="EMBL" id="KKL50274.1"/>
    </source>
</evidence>
<dbReference type="GO" id="GO:0005384">
    <property type="term" value="F:manganese ion transmembrane transporter activity"/>
    <property type="evidence" value="ECO:0007669"/>
    <property type="project" value="InterPro"/>
</dbReference>
<dbReference type="PIRSF" id="PIRSF035918">
    <property type="entry name" value="UCP035918_rubreryth_DUF125"/>
    <property type="match status" value="1"/>
</dbReference>
<dbReference type="NCBIfam" id="NF045676">
    <property type="entry name" value="FeExpMbfA"/>
    <property type="match status" value="1"/>
</dbReference>
<dbReference type="PANTHER" id="PTHR33531:SF10">
    <property type="entry name" value="BLR7895 PROTEIN"/>
    <property type="match status" value="1"/>
</dbReference>
<feature type="transmembrane region" description="Helical" evidence="5">
    <location>
        <begin position="209"/>
        <end position="228"/>
    </location>
</feature>
<evidence type="ECO:0000256" key="1">
    <source>
        <dbReference type="ARBA" id="ARBA00004127"/>
    </source>
</evidence>
<comment type="subcellular location">
    <subcellularLocation>
        <location evidence="1">Endomembrane system</location>
        <topology evidence="1">Multi-pass membrane protein</topology>
    </subcellularLocation>
</comment>
<dbReference type="InterPro" id="IPR008217">
    <property type="entry name" value="Ccc1_fam"/>
</dbReference>
<dbReference type="Gene3D" id="1.20.1260.10">
    <property type="match status" value="1"/>
</dbReference>
<feature type="transmembrane region" description="Helical" evidence="5">
    <location>
        <begin position="183"/>
        <end position="203"/>
    </location>
</feature>
<sequence length="325" mass="35281">MIPGVSSRRRFSDLGEQEILALAISSEEDDARIYRSYAERLRAEFPSTAAVFDGMAAEEDDHRRRLIDLHRARFGEVIPLLRREHVSGFYARRPVWLIENLGLERIREEAEMMERDAQRFYEMAAARSSDAATRRLLGDLAAAEAGHSDRADTLVDTHLGGDARDAEERTAHRQFVLTWVQPGLAGLMDGSVSTLAPIFAAAFATGDTWQTFLVGLAASIGAGISMGFTEAASDDGAISGRGSPFKRGIASGVMTAVGGLGHALPYLIPDFWTATLIAGIVVFVELWAIAWIQNRFMETPFWRAAMQVVLGGGLVLAAGILIGSG</sequence>
<feature type="transmembrane region" description="Helical" evidence="5">
    <location>
        <begin position="304"/>
        <end position="323"/>
    </location>
</feature>
<dbReference type="InterPro" id="IPR009078">
    <property type="entry name" value="Ferritin-like_SF"/>
</dbReference>
<keyword evidence="3 5" id="KW-1133">Transmembrane helix</keyword>
<dbReference type="Pfam" id="PF01988">
    <property type="entry name" value="VIT1"/>
    <property type="match status" value="1"/>
</dbReference>
<dbReference type="PANTHER" id="PTHR33531">
    <property type="entry name" value="RUBRERYTHRIN SUBFAMILY"/>
    <property type="match status" value="1"/>
</dbReference>
<comment type="caution">
    <text evidence="7">The sequence shown here is derived from an EMBL/GenBank/DDBJ whole genome shotgun (WGS) entry which is preliminary data.</text>
</comment>
<evidence type="ECO:0000259" key="6">
    <source>
        <dbReference type="Pfam" id="PF02915"/>
    </source>
</evidence>
<evidence type="ECO:0000256" key="4">
    <source>
        <dbReference type="ARBA" id="ARBA00023136"/>
    </source>
</evidence>
<dbReference type="SUPFAM" id="SSF47240">
    <property type="entry name" value="Ferritin-like"/>
    <property type="match status" value="1"/>
</dbReference>